<dbReference type="Pfam" id="PF12836">
    <property type="entry name" value="HHH_3"/>
    <property type="match status" value="1"/>
</dbReference>
<dbReference type="Pfam" id="PF09371">
    <property type="entry name" value="Tex_N"/>
    <property type="match status" value="1"/>
</dbReference>
<protein>
    <submittedName>
        <fullName evidence="3">30S ribosomal protein S1</fullName>
    </submittedName>
</protein>
<feature type="compositionally biased region" description="Basic and acidic residues" evidence="1">
    <location>
        <begin position="305"/>
        <end position="316"/>
    </location>
</feature>
<gene>
    <name evidence="3" type="primary">rpsA_1</name>
    <name evidence="3" type="ORF">Enr8_07170</name>
</gene>
<dbReference type="InterPro" id="IPR006641">
    <property type="entry name" value="YqgF/RNaseH-like_dom"/>
</dbReference>
<keyword evidence="3" id="KW-0689">Ribosomal protein</keyword>
<feature type="region of interest" description="Disordered" evidence="1">
    <location>
        <begin position="200"/>
        <end position="332"/>
    </location>
</feature>
<evidence type="ECO:0000256" key="1">
    <source>
        <dbReference type="SAM" id="MobiDB-lite"/>
    </source>
</evidence>
<organism evidence="3 4">
    <name type="scientific">Blastopirellula retiformator</name>
    <dbReference type="NCBI Taxonomy" id="2527970"/>
    <lineage>
        <taxon>Bacteria</taxon>
        <taxon>Pseudomonadati</taxon>
        <taxon>Planctomycetota</taxon>
        <taxon>Planctomycetia</taxon>
        <taxon>Pirellulales</taxon>
        <taxon>Pirellulaceae</taxon>
        <taxon>Blastopirellula</taxon>
    </lineage>
</organism>
<dbReference type="FunFam" id="3.30.420.140:FF:000001">
    <property type="entry name" value="RNA-binding transcriptional accessory protein"/>
    <property type="match status" value="1"/>
</dbReference>
<dbReference type="GO" id="GO:0006412">
    <property type="term" value="P:translation"/>
    <property type="evidence" value="ECO:0007669"/>
    <property type="project" value="TreeGrafter"/>
</dbReference>
<dbReference type="SMART" id="SM00316">
    <property type="entry name" value="S1"/>
    <property type="match status" value="1"/>
</dbReference>
<evidence type="ECO:0000313" key="4">
    <source>
        <dbReference type="Proteomes" id="UP000318878"/>
    </source>
</evidence>
<dbReference type="InterPro" id="IPR023323">
    <property type="entry name" value="Tex-like_dom_sf"/>
</dbReference>
<dbReference type="Gene3D" id="1.10.150.310">
    <property type="entry name" value="Tex RuvX-like domain-like"/>
    <property type="match status" value="1"/>
</dbReference>
<dbReference type="InterPro" id="IPR032639">
    <property type="entry name" value="Tex_YqgF"/>
</dbReference>
<dbReference type="PANTHER" id="PTHR10724:SF10">
    <property type="entry name" value="S1 RNA-BINDING DOMAIN-CONTAINING PROTEIN 1"/>
    <property type="match status" value="1"/>
</dbReference>
<keyword evidence="4" id="KW-1185">Reference proteome</keyword>
<dbReference type="Pfam" id="PF00575">
    <property type="entry name" value="S1"/>
    <property type="match status" value="1"/>
</dbReference>
<feature type="compositionally biased region" description="Low complexity" evidence="1">
    <location>
        <begin position="744"/>
        <end position="801"/>
    </location>
</feature>
<feature type="compositionally biased region" description="Basic and acidic residues" evidence="1">
    <location>
        <begin position="1017"/>
        <end position="1028"/>
    </location>
</feature>
<dbReference type="InterPro" id="IPR010994">
    <property type="entry name" value="RuvA_2-like"/>
</dbReference>
<dbReference type="Gene3D" id="1.10.10.650">
    <property type="entry name" value="RuvA domain 2-like"/>
    <property type="match status" value="1"/>
</dbReference>
<dbReference type="InterPro" id="IPR055179">
    <property type="entry name" value="Tex-like_central_region"/>
</dbReference>
<dbReference type="RefSeq" id="WP_146429228.1">
    <property type="nucleotide sequence ID" value="NZ_SJPF01000001.1"/>
</dbReference>
<dbReference type="GO" id="GO:0003735">
    <property type="term" value="F:structural constituent of ribosome"/>
    <property type="evidence" value="ECO:0007669"/>
    <property type="project" value="TreeGrafter"/>
</dbReference>
<dbReference type="InterPro" id="IPR044146">
    <property type="entry name" value="S1_Tex"/>
</dbReference>
<dbReference type="SMART" id="SM00732">
    <property type="entry name" value="YqgFc"/>
    <property type="match status" value="1"/>
</dbReference>
<dbReference type="InterPro" id="IPR050437">
    <property type="entry name" value="Ribos_protein_bS1-like"/>
</dbReference>
<dbReference type="InterPro" id="IPR041692">
    <property type="entry name" value="HHH_9"/>
</dbReference>
<dbReference type="Gene3D" id="3.30.420.140">
    <property type="entry name" value="YqgF/RNase H-like domain"/>
    <property type="match status" value="1"/>
</dbReference>
<dbReference type="FunFam" id="1.10.10.650:FF:000001">
    <property type="entry name" value="S1 RNA-binding domain 1"/>
    <property type="match status" value="1"/>
</dbReference>
<dbReference type="SUPFAM" id="SSF158832">
    <property type="entry name" value="Tex N-terminal region-like"/>
    <property type="match status" value="2"/>
</dbReference>
<dbReference type="InterPro" id="IPR037027">
    <property type="entry name" value="YqgF/RNaseH-like_dom_sf"/>
</dbReference>
<dbReference type="CDD" id="cd05685">
    <property type="entry name" value="S1_Tex"/>
    <property type="match status" value="1"/>
</dbReference>
<evidence type="ECO:0000259" key="2">
    <source>
        <dbReference type="PROSITE" id="PS50126"/>
    </source>
</evidence>
<evidence type="ECO:0000313" key="3">
    <source>
        <dbReference type="EMBL" id="TWT39022.1"/>
    </source>
</evidence>
<feature type="compositionally biased region" description="Basic and acidic residues" evidence="1">
    <location>
        <begin position="323"/>
        <end position="332"/>
    </location>
</feature>
<proteinExistence type="predicted"/>
<feature type="compositionally biased region" description="Acidic residues" evidence="1">
    <location>
        <begin position="242"/>
        <end position="257"/>
    </location>
</feature>
<dbReference type="InterPro" id="IPR012340">
    <property type="entry name" value="NA-bd_OB-fold"/>
</dbReference>
<dbReference type="SUPFAM" id="SSF53098">
    <property type="entry name" value="Ribonuclease H-like"/>
    <property type="match status" value="1"/>
</dbReference>
<dbReference type="Pfam" id="PF16921">
    <property type="entry name" value="Tex_YqgF"/>
    <property type="match status" value="1"/>
</dbReference>
<dbReference type="InterPro" id="IPR003029">
    <property type="entry name" value="S1_domain"/>
</dbReference>
<dbReference type="Gene3D" id="1.10.3500.10">
    <property type="entry name" value="Tex N-terminal region-like"/>
    <property type="match status" value="2"/>
</dbReference>
<dbReference type="InterPro" id="IPR018974">
    <property type="entry name" value="Tex-like_N"/>
</dbReference>
<dbReference type="SUPFAM" id="SSF50249">
    <property type="entry name" value="Nucleic acid-binding proteins"/>
    <property type="match status" value="1"/>
</dbReference>
<dbReference type="GO" id="GO:0005737">
    <property type="term" value="C:cytoplasm"/>
    <property type="evidence" value="ECO:0007669"/>
    <property type="project" value="UniProtKB-ARBA"/>
</dbReference>
<dbReference type="SUPFAM" id="SSF47781">
    <property type="entry name" value="RuvA domain 2-like"/>
    <property type="match status" value="2"/>
</dbReference>
<dbReference type="Gene3D" id="2.40.50.140">
    <property type="entry name" value="Nucleic acid-binding proteins"/>
    <property type="match status" value="1"/>
</dbReference>
<dbReference type="PROSITE" id="PS50126">
    <property type="entry name" value="S1"/>
    <property type="match status" value="1"/>
</dbReference>
<dbReference type="Proteomes" id="UP000318878">
    <property type="component" value="Unassembled WGS sequence"/>
</dbReference>
<reference evidence="3 4" key="1">
    <citation type="submission" date="2019-02" db="EMBL/GenBank/DDBJ databases">
        <title>Deep-cultivation of Planctomycetes and their phenomic and genomic characterization uncovers novel biology.</title>
        <authorList>
            <person name="Wiegand S."/>
            <person name="Jogler M."/>
            <person name="Boedeker C."/>
            <person name="Pinto D."/>
            <person name="Vollmers J."/>
            <person name="Rivas-Marin E."/>
            <person name="Kohn T."/>
            <person name="Peeters S.H."/>
            <person name="Heuer A."/>
            <person name="Rast P."/>
            <person name="Oberbeckmann S."/>
            <person name="Bunk B."/>
            <person name="Jeske O."/>
            <person name="Meyerdierks A."/>
            <person name="Storesund J.E."/>
            <person name="Kallscheuer N."/>
            <person name="Luecker S."/>
            <person name="Lage O.M."/>
            <person name="Pohl T."/>
            <person name="Merkel B.J."/>
            <person name="Hornburger P."/>
            <person name="Mueller R.-W."/>
            <person name="Bruemmer F."/>
            <person name="Labrenz M."/>
            <person name="Spormann A.M."/>
            <person name="Op Den Camp H."/>
            <person name="Overmann J."/>
            <person name="Amann R."/>
            <person name="Jetten M.S.M."/>
            <person name="Mascher T."/>
            <person name="Medema M.H."/>
            <person name="Devos D.P."/>
            <person name="Kaster A.-K."/>
            <person name="Ovreas L."/>
            <person name="Rohde M."/>
            <person name="Galperin M.Y."/>
            <person name="Jogler C."/>
        </authorList>
    </citation>
    <scope>NUCLEOTIDE SEQUENCE [LARGE SCALE GENOMIC DNA]</scope>
    <source>
        <strain evidence="3 4">Enr8</strain>
    </source>
</reference>
<name>A0A5C5VMS8_9BACT</name>
<dbReference type="EMBL" id="SJPF01000001">
    <property type="protein sequence ID" value="TWT39022.1"/>
    <property type="molecule type" value="Genomic_DNA"/>
</dbReference>
<feature type="compositionally biased region" description="Low complexity" evidence="1">
    <location>
        <begin position="231"/>
        <end position="241"/>
    </location>
</feature>
<keyword evidence="3" id="KW-0687">Ribonucleoprotein</keyword>
<dbReference type="Pfam" id="PF22706">
    <property type="entry name" value="Tex_central_region"/>
    <property type="match status" value="2"/>
</dbReference>
<sequence>MESTVSSDLNIVARELGLPVEQVQRTVELLDDGNTVPFITRYRKDETGGLDEEQIRKVQARTAALRQLEERKQTILKSIESQGKLTDKLADKIQKAPTTKLLEDLYLPFKPKKQSLATQARQRGLEPLANEVLEGKLAAADLETRAAAFVNAEQELADVSAVLQGVRYILAEEFAENAILRGRLRKFMWKTGSLVTLRIEQSAETSSSKSPASDDGDSGADDDVKSEDAASEPAAEAPPAEESPEPTAEESTAEESTAEAATPEETVATEPSAPAEETPAAETTTDESPASETAAPPTQSAATIDPKRRALQEQRRDKRRKQKDRERSKKEKAFKDYYDFREPISKIPHHRVLAINRGDRTRFIRVKIDCDWDRLNALAEETAIPADHPQVEFLKPCLRDGLQRLMLPSLEREIRRELTDHAEGHAVDVFACNLRKLLLQPPVHGRRVLAVDPGFRSGCKLVALDQFGTILEQGVIHLIGPEDRVARGRQRLIEMIRQNEVDIVAIGNGTACRETENLVASIISKDITDREVVYVIVNEAGASVYSTSELGREEFPDFDATVRGTISIGRRLLDPLSELVKINPSNIGVGLYQHDVKSKHLKETLDNVVESCVNYVGVDVNQASPALLSYVSGLNQLTARRLYEYRRENGPFKSREEFKKVAGFGDSAFVQAAGFLKIRDGENPLDATWIHPESYEVAEKVLTKLDATVDQVRTGKPTEPAKPITVEPTEPTAETSVIEPPTTPVAVEPASPAAPTETAAVEPAAETPAAEEPAQAEASAEAAVAETPEAPPKAEAPSAPHAELVKKIAGVSPESFAAELEVGEHLTRDILNSLSRPGRDPRADFPPPLFRRGIMKLEDLRSGMELSGTVLNVVDFGAFVDIGLHDSGMVHISRLANRYVSDPHEVVSVGDVITVWVVEIDKDRRRVSLTAIEPGTEKPLPAPEAKKRVDRPERSKRPPRDKNRHGAKSQHGPHGKPKSKSFVSKSKPKPAKPISEAMKEGKEPLRSFGDLAQFLNQKEEKDKKPKGK</sequence>
<dbReference type="InterPro" id="IPR023319">
    <property type="entry name" value="Tex-like_HTH_dom_sf"/>
</dbReference>
<feature type="region of interest" description="Disordered" evidence="1">
    <location>
        <begin position="711"/>
        <end position="801"/>
    </location>
</feature>
<dbReference type="Pfam" id="PF17674">
    <property type="entry name" value="HHH_9"/>
    <property type="match status" value="1"/>
</dbReference>
<dbReference type="FunFam" id="2.40.50.140:FF:000051">
    <property type="entry name" value="RNA-binding transcriptional accessory protein"/>
    <property type="match status" value="1"/>
</dbReference>
<feature type="compositionally biased region" description="Low complexity" evidence="1">
    <location>
        <begin position="258"/>
        <end position="295"/>
    </location>
</feature>
<feature type="domain" description="S1 motif" evidence="2">
    <location>
        <begin position="863"/>
        <end position="932"/>
    </location>
</feature>
<dbReference type="GO" id="GO:0003729">
    <property type="term" value="F:mRNA binding"/>
    <property type="evidence" value="ECO:0007669"/>
    <property type="project" value="UniProtKB-ARBA"/>
</dbReference>
<feature type="compositionally biased region" description="Basic and acidic residues" evidence="1">
    <location>
        <begin position="944"/>
        <end position="961"/>
    </location>
</feature>
<dbReference type="InterPro" id="IPR012337">
    <property type="entry name" value="RNaseH-like_sf"/>
</dbReference>
<accession>A0A5C5VMS8</accession>
<dbReference type="GO" id="GO:0005840">
    <property type="term" value="C:ribosome"/>
    <property type="evidence" value="ECO:0007669"/>
    <property type="project" value="UniProtKB-KW"/>
</dbReference>
<dbReference type="OrthoDB" id="9804714at2"/>
<feature type="compositionally biased region" description="Basic residues" evidence="1">
    <location>
        <begin position="962"/>
        <end position="979"/>
    </location>
</feature>
<dbReference type="GO" id="GO:0006139">
    <property type="term" value="P:nucleobase-containing compound metabolic process"/>
    <property type="evidence" value="ECO:0007669"/>
    <property type="project" value="InterPro"/>
</dbReference>
<comment type="caution">
    <text evidence="3">The sequence shown here is derived from an EMBL/GenBank/DDBJ whole genome shotgun (WGS) entry which is preliminary data.</text>
</comment>
<feature type="region of interest" description="Disordered" evidence="1">
    <location>
        <begin position="931"/>
        <end position="1028"/>
    </location>
</feature>
<dbReference type="PANTHER" id="PTHR10724">
    <property type="entry name" value="30S RIBOSOMAL PROTEIN S1"/>
    <property type="match status" value="1"/>
</dbReference>
<dbReference type="AlphaFoldDB" id="A0A5C5VMS8"/>